<gene>
    <name evidence="1" type="ORF">OYT1_ch1831</name>
</gene>
<dbReference type="Proteomes" id="UP000033070">
    <property type="component" value="Chromosome"/>
</dbReference>
<protein>
    <submittedName>
        <fullName evidence="1">Uncharacterized protein</fullName>
    </submittedName>
</protein>
<organism evidence="1 2">
    <name type="scientific">Ferriphaselus amnicola</name>
    <dbReference type="NCBI Taxonomy" id="1188319"/>
    <lineage>
        <taxon>Bacteria</taxon>
        <taxon>Pseudomonadati</taxon>
        <taxon>Pseudomonadota</taxon>
        <taxon>Betaproteobacteria</taxon>
        <taxon>Nitrosomonadales</taxon>
        <taxon>Gallionellaceae</taxon>
        <taxon>Ferriphaselus</taxon>
    </lineage>
</organism>
<evidence type="ECO:0000313" key="1">
    <source>
        <dbReference type="EMBL" id="BBE51359.1"/>
    </source>
</evidence>
<sequence>MAISPISRVFFIVALLLFIMLGTLWMVTARPWQSNEQILEYFYSATASEEELMDPLILRGEEIVPMVISNVMRPDMPRRRYGIAFLGNGSYVTALPTLRSITEGEEPDYIRADALEAIYRIDQQVGLSYARLYADREDWLGNVARQVIKEPSSIGSHRSYIEALLGLTSG</sequence>
<dbReference type="KEGG" id="fam:OYT1_ch1831"/>
<name>A0A2Z6GDF1_9PROT</name>
<proteinExistence type="predicted"/>
<keyword evidence="2" id="KW-1185">Reference proteome</keyword>
<accession>A0A2Z6GDF1</accession>
<reference evidence="1 2" key="1">
    <citation type="submission" date="2018-06" db="EMBL/GenBank/DDBJ databases">
        <title>OYT1 Genome Sequencing.</title>
        <authorList>
            <person name="Kato S."/>
            <person name="Itoh T."/>
            <person name="Ohkuma M."/>
        </authorList>
    </citation>
    <scope>NUCLEOTIDE SEQUENCE [LARGE SCALE GENOMIC DNA]</scope>
    <source>
        <strain evidence="1 2">OYT1</strain>
    </source>
</reference>
<dbReference type="AlphaFoldDB" id="A0A2Z6GDF1"/>
<evidence type="ECO:0000313" key="2">
    <source>
        <dbReference type="Proteomes" id="UP000033070"/>
    </source>
</evidence>
<dbReference type="EMBL" id="AP018738">
    <property type="protein sequence ID" value="BBE51359.1"/>
    <property type="molecule type" value="Genomic_DNA"/>
</dbReference>